<evidence type="ECO:0000259" key="7">
    <source>
        <dbReference type="Pfam" id="PF04677"/>
    </source>
</evidence>
<dbReference type="InterPro" id="IPR006767">
    <property type="entry name" value="Cwf19-like_C_dom-2"/>
</dbReference>
<comment type="similarity">
    <text evidence="1">Belongs to the CWF19 family.</text>
</comment>
<comment type="caution">
    <text evidence="8">The sequence shown here is derived from an EMBL/GenBank/DDBJ whole genome shotgun (WGS) entry which is preliminary data.</text>
</comment>
<evidence type="ECO:0000256" key="3">
    <source>
        <dbReference type="ARBA" id="ARBA00070709"/>
    </source>
</evidence>
<evidence type="ECO:0000259" key="6">
    <source>
        <dbReference type="Pfam" id="PF04676"/>
    </source>
</evidence>
<dbReference type="Gene3D" id="3.30.428.10">
    <property type="entry name" value="HIT-like"/>
    <property type="match status" value="1"/>
</dbReference>
<name>A0A151P779_ALLMI</name>
<accession>A0A151P779</accession>
<reference evidence="8 9" key="1">
    <citation type="journal article" date="2012" name="Genome Biol.">
        <title>Sequencing three crocodilian genomes to illuminate the evolution of archosaurs and amniotes.</title>
        <authorList>
            <person name="St John J.A."/>
            <person name="Braun E.L."/>
            <person name="Isberg S.R."/>
            <person name="Miles L.G."/>
            <person name="Chong A.Y."/>
            <person name="Gongora J."/>
            <person name="Dalzell P."/>
            <person name="Moran C."/>
            <person name="Bed'hom B."/>
            <person name="Abzhanov A."/>
            <person name="Burgess S.C."/>
            <person name="Cooksey A.M."/>
            <person name="Castoe T.A."/>
            <person name="Crawford N.G."/>
            <person name="Densmore L.D."/>
            <person name="Drew J.C."/>
            <person name="Edwards S.V."/>
            <person name="Faircloth B.C."/>
            <person name="Fujita M.K."/>
            <person name="Greenwold M.J."/>
            <person name="Hoffmann F.G."/>
            <person name="Howard J.M."/>
            <person name="Iguchi T."/>
            <person name="Janes D.E."/>
            <person name="Khan S.Y."/>
            <person name="Kohno S."/>
            <person name="de Koning A.J."/>
            <person name="Lance S.L."/>
            <person name="McCarthy F.M."/>
            <person name="McCormack J.E."/>
            <person name="Merchant M.E."/>
            <person name="Peterson D.G."/>
            <person name="Pollock D.D."/>
            <person name="Pourmand N."/>
            <person name="Raney B.J."/>
            <person name="Roessler K.A."/>
            <person name="Sanford J.R."/>
            <person name="Sawyer R.H."/>
            <person name="Schmidt C.J."/>
            <person name="Triplett E.W."/>
            <person name="Tuberville T.D."/>
            <person name="Venegas-Anaya M."/>
            <person name="Howard J.T."/>
            <person name="Jarvis E.D."/>
            <person name="Guillette L.J.Jr."/>
            <person name="Glenn T.C."/>
            <person name="Green R.E."/>
            <person name="Ray D.A."/>
        </authorList>
    </citation>
    <scope>NUCLEOTIDE SEQUENCE [LARGE SCALE GENOMIC DNA]</scope>
    <source>
        <strain evidence="8">KSC_2009_1</strain>
    </source>
</reference>
<dbReference type="Proteomes" id="UP000050525">
    <property type="component" value="Unassembled WGS sequence"/>
</dbReference>
<dbReference type="STRING" id="8496.A0A151P779"/>
<dbReference type="Pfam" id="PF04676">
    <property type="entry name" value="CwfJ_C_2"/>
    <property type="match status" value="1"/>
</dbReference>
<dbReference type="InterPro" id="IPR006768">
    <property type="entry name" value="Cwf19-like_C_dom-1"/>
</dbReference>
<dbReference type="Pfam" id="PF04677">
    <property type="entry name" value="CwfJ_C_1"/>
    <property type="match status" value="1"/>
</dbReference>
<feature type="compositionally biased region" description="Polar residues" evidence="5">
    <location>
        <begin position="77"/>
        <end position="104"/>
    </location>
</feature>
<dbReference type="SUPFAM" id="SSF54197">
    <property type="entry name" value="HIT-like"/>
    <property type="match status" value="1"/>
</dbReference>
<dbReference type="InterPro" id="IPR036265">
    <property type="entry name" value="HIT-like_sf"/>
</dbReference>
<organism evidence="8 9">
    <name type="scientific">Alligator mississippiensis</name>
    <name type="common">American alligator</name>
    <dbReference type="NCBI Taxonomy" id="8496"/>
    <lineage>
        <taxon>Eukaryota</taxon>
        <taxon>Metazoa</taxon>
        <taxon>Chordata</taxon>
        <taxon>Craniata</taxon>
        <taxon>Vertebrata</taxon>
        <taxon>Euteleostomi</taxon>
        <taxon>Archelosauria</taxon>
        <taxon>Archosauria</taxon>
        <taxon>Crocodylia</taxon>
        <taxon>Alligatoridae</taxon>
        <taxon>Alligatorinae</taxon>
        <taxon>Alligator</taxon>
    </lineage>
</organism>
<sequence>MASGFESERSLAARREQRRWDRESLLLQAKADYEKEERCKELKRLRGEDTWMLDDVNKRVEELEKVMENSSGSTFDWVESNASQSSSTEKTWKISTEQLDTSENPALRRDEWMTFDFMAMKTTSVAALKAEKQKEKILEQEKAREIEQSQLSERELNPYWKDGGTGLPPEEGEAASVRKVTAVEDGGLSWLQKSYQRMKEQAERENRNFEEIITERYGSVEIFQSRMEEAEKVTSKKENDRRGRWGKYDYSENEQKKRGLQLVREGHDEGDMDTCKGYTREKYKVYSREDRSYRKDRSREEQESRHSSTDSELRDHVSKAVKRCDQKQNQEKSCALNDLNCRFLKPSEENWSSCSRDKDYGLQKSSFRLPTHNSLSSSFRKPGEDTEIKPLWRRTHEGAERSVLDQKPVKMEKVAANWEEAPKGEREKSLEENLRKIPEKKEPLSENKASCSGHMPKDETPQVLSEEEMNRLGARILKAELMGNMDLASKLQAQLENARKLKESRTQTPSKSDKEAASLQEDHEVVLVRTDQSGRSWPVNAVAEPVEPKGGRRKRQMVATHVDKERVKYFQDDDNLSLKDLVKNEKTRTAEDQNLLFMRMASKLSEKTDREYYTLDDMFVSKAAKGERSGEEEARQRRKAIYEHQQLAACMEKCPYCFDSTELPKHLIVAIGSKVYLSLPSCQSLTEGHCLIAPLHHHTAATLLDEDIWEEIQVFRKALVKMFEAKELDCVFLETNISIKKRYHMVYECIPLPKEVGDMAPIYFKKAIMESDEEWSMNKKLIDISSKDIRKSVPKGLPYFSVDFGLQGGFAHVIEDRHKFPHYFGKEIIGGMLDLEPRLWRKGIRQNFDDQRKKVLQFAQWWKPYDITKTKE</sequence>
<feature type="domain" description="Cwf19-like protein C-terminal" evidence="6">
    <location>
        <begin position="774"/>
        <end position="868"/>
    </location>
</feature>
<feature type="region of interest" description="Disordered" evidence="5">
    <location>
        <begin position="419"/>
        <end position="464"/>
    </location>
</feature>
<evidence type="ECO:0000256" key="1">
    <source>
        <dbReference type="ARBA" id="ARBA00006795"/>
    </source>
</evidence>
<proteinExistence type="inferred from homology"/>
<feature type="compositionally biased region" description="Basic and acidic residues" evidence="5">
    <location>
        <begin position="228"/>
        <end position="257"/>
    </location>
</feature>
<evidence type="ECO:0000256" key="5">
    <source>
        <dbReference type="SAM" id="MobiDB-lite"/>
    </source>
</evidence>
<dbReference type="EMBL" id="AKHW03000640">
    <property type="protein sequence ID" value="KYO44936.1"/>
    <property type="molecule type" value="Genomic_DNA"/>
</dbReference>
<dbReference type="PANTHER" id="PTHR12072">
    <property type="entry name" value="CWF19, CELL CYCLE CONTROL PROTEIN"/>
    <property type="match status" value="1"/>
</dbReference>
<evidence type="ECO:0000256" key="2">
    <source>
        <dbReference type="ARBA" id="ARBA00023054"/>
    </source>
</evidence>
<feature type="domain" description="Cwf19-like C-terminal" evidence="7">
    <location>
        <begin position="643"/>
        <end position="765"/>
    </location>
</feature>
<evidence type="ECO:0000256" key="4">
    <source>
        <dbReference type="SAM" id="Coils"/>
    </source>
</evidence>
<feature type="region of interest" description="Disordered" evidence="5">
    <location>
        <begin position="77"/>
        <end position="105"/>
    </location>
</feature>
<feature type="coiled-coil region" evidence="4">
    <location>
        <begin position="188"/>
        <end position="215"/>
    </location>
</feature>
<keyword evidence="9" id="KW-1185">Reference proteome</keyword>
<keyword evidence="2 4" id="KW-0175">Coiled coil</keyword>
<feature type="region of interest" description="Disordered" evidence="5">
    <location>
        <begin position="228"/>
        <end position="276"/>
    </location>
</feature>
<evidence type="ECO:0000313" key="8">
    <source>
        <dbReference type="EMBL" id="KYO44936.1"/>
    </source>
</evidence>
<feature type="compositionally biased region" description="Basic and acidic residues" evidence="5">
    <location>
        <begin position="420"/>
        <end position="445"/>
    </location>
</feature>
<dbReference type="FunFam" id="3.30.428.10:FF:000021">
    <property type="entry name" value="CWF19-like protein 2 homolog"/>
    <property type="match status" value="1"/>
</dbReference>
<feature type="region of interest" description="Disordered" evidence="5">
    <location>
        <begin position="146"/>
        <end position="174"/>
    </location>
</feature>
<feature type="region of interest" description="Disordered" evidence="5">
    <location>
        <begin position="288"/>
        <end position="330"/>
    </location>
</feature>
<feature type="compositionally biased region" description="Basic and acidic residues" evidence="5">
    <location>
        <begin position="146"/>
        <end position="156"/>
    </location>
</feature>
<feature type="region of interest" description="Disordered" evidence="5">
    <location>
        <begin position="498"/>
        <end position="520"/>
    </location>
</feature>
<evidence type="ECO:0000313" key="9">
    <source>
        <dbReference type="Proteomes" id="UP000050525"/>
    </source>
</evidence>
<gene>
    <name evidence="8" type="primary">CWF19L2</name>
    <name evidence="8" type="ORF">Y1Q_0023000</name>
</gene>
<dbReference type="AlphaFoldDB" id="A0A151P779"/>
<protein>
    <recommendedName>
        <fullName evidence="3">CWF19-like protein 2</fullName>
    </recommendedName>
</protein>
<dbReference type="InterPro" id="IPR040194">
    <property type="entry name" value="Cwf19-like"/>
</dbReference>
<dbReference type="GO" id="GO:0000398">
    <property type="term" value="P:mRNA splicing, via spliceosome"/>
    <property type="evidence" value="ECO:0007669"/>
    <property type="project" value="TreeGrafter"/>
</dbReference>
<dbReference type="GO" id="GO:0071014">
    <property type="term" value="C:post-mRNA release spliceosomal complex"/>
    <property type="evidence" value="ECO:0007669"/>
    <property type="project" value="TreeGrafter"/>
</dbReference>
<dbReference type="PANTHER" id="PTHR12072:SF5">
    <property type="entry name" value="CWF19-LIKE PROTEIN 2"/>
    <property type="match status" value="1"/>
</dbReference>